<feature type="chain" id="PRO_5032298223" evidence="1">
    <location>
        <begin position="20"/>
        <end position="253"/>
    </location>
</feature>
<evidence type="ECO:0000313" key="3">
    <source>
        <dbReference type="EMBL" id="MBA5775877.1"/>
    </source>
</evidence>
<comment type="caution">
    <text evidence="3">The sequence shown here is derived from an EMBL/GenBank/DDBJ whole genome shotgun (WGS) entry which is preliminary data.</text>
</comment>
<dbReference type="Proteomes" id="UP000541109">
    <property type="component" value="Unassembled WGS sequence"/>
</dbReference>
<dbReference type="InterPro" id="IPR021796">
    <property type="entry name" value="Tll0287-like_dom"/>
</dbReference>
<protein>
    <submittedName>
        <fullName evidence="3">DUF3365 domain-containing protein</fullName>
    </submittedName>
</protein>
<reference evidence="3 4" key="1">
    <citation type="submission" date="2020-07" db="EMBL/GenBank/DDBJ databases">
        <title>Stappia sp., F7233, whole genome shotgun sequencing project.</title>
        <authorList>
            <person name="Jiang S."/>
            <person name="Liu Z.W."/>
            <person name="Du Z.J."/>
        </authorList>
    </citation>
    <scope>NUCLEOTIDE SEQUENCE [LARGE SCALE GENOMIC DNA]</scope>
    <source>
        <strain evidence="3 4">F7233</strain>
    </source>
</reference>
<gene>
    <name evidence="3" type="ORF">H2509_01915</name>
</gene>
<evidence type="ECO:0000313" key="4">
    <source>
        <dbReference type="Proteomes" id="UP000541109"/>
    </source>
</evidence>
<keyword evidence="1" id="KW-0732">Signal</keyword>
<evidence type="ECO:0000256" key="1">
    <source>
        <dbReference type="SAM" id="SignalP"/>
    </source>
</evidence>
<dbReference type="AlphaFoldDB" id="A0A839AAE1"/>
<feature type="domain" description="Tll0287-like" evidence="2">
    <location>
        <begin position="105"/>
        <end position="250"/>
    </location>
</feature>
<proteinExistence type="predicted"/>
<dbReference type="EMBL" id="JACFXV010000031">
    <property type="protein sequence ID" value="MBA5775877.1"/>
    <property type="molecule type" value="Genomic_DNA"/>
</dbReference>
<dbReference type="Pfam" id="PF11845">
    <property type="entry name" value="Tll0287-like"/>
    <property type="match status" value="1"/>
</dbReference>
<feature type="signal peptide" evidence="1">
    <location>
        <begin position="1"/>
        <end position="19"/>
    </location>
</feature>
<keyword evidence="4" id="KW-1185">Reference proteome</keyword>
<sequence length="253" mass="27822">MKRSVMRCGLICGGFLAMAVLFAPVDVAVADDDDVVTGERLAAVLRAGRSVISSHQDLINDETIGEKNLTGDSVVAEALALYTEREGNPPEGDGLTERDKLLFDAQIAAMREIVSEYEELIDTEGVGFKGFIPAIFARLVNERFSEKVGDLAKTKVTAPDELVRNRKARPDEWERQVIEEKFLTKDWPKGEAYVEEIDRDGRKEFRMLIPEYYSASCLTCHGGPKGEVDVTGYPKEGGAEGDLAGAISITLYK</sequence>
<evidence type="ECO:0000259" key="2">
    <source>
        <dbReference type="Pfam" id="PF11845"/>
    </source>
</evidence>
<organism evidence="3 4">
    <name type="scientific">Stappia albiluteola</name>
    <dbReference type="NCBI Taxonomy" id="2758565"/>
    <lineage>
        <taxon>Bacteria</taxon>
        <taxon>Pseudomonadati</taxon>
        <taxon>Pseudomonadota</taxon>
        <taxon>Alphaproteobacteria</taxon>
        <taxon>Hyphomicrobiales</taxon>
        <taxon>Stappiaceae</taxon>
        <taxon>Stappia</taxon>
    </lineage>
</organism>
<name>A0A839AAE1_9HYPH</name>
<accession>A0A839AAE1</accession>